<keyword evidence="2" id="KW-0805">Transcription regulation</keyword>
<dbReference type="Proteomes" id="UP000184287">
    <property type="component" value="Unassembled WGS sequence"/>
</dbReference>
<organism evidence="7 8">
    <name type="scientific">Pedobacter caeni</name>
    <dbReference type="NCBI Taxonomy" id="288992"/>
    <lineage>
        <taxon>Bacteria</taxon>
        <taxon>Pseudomonadati</taxon>
        <taxon>Bacteroidota</taxon>
        <taxon>Sphingobacteriia</taxon>
        <taxon>Sphingobacteriales</taxon>
        <taxon>Sphingobacteriaceae</taxon>
        <taxon>Pedobacter</taxon>
    </lineage>
</organism>
<dbReference type="InterPro" id="IPR036388">
    <property type="entry name" value="WH-like_DNA-bd_sf"/>
</dbReference>
<feature type="domain" description="RNA polymerase sigma factor 70 region 4 type 2" evidence="6">
    <location>
        <begin position="121"/>
        <end position="173"/>
    </location>
</feature>
<dbReference type="EMBL" id="FQUQ01000001">
    <property type="protein sequence ID" value="SHE88072.1"/>
    <property type="molecule type" value="Genomic_DNA"/>
</dbReference>
<dbReference type="SUPFAM" id="SSF88946">
    <property type="entry name" value="Sigma2 domain of RNA polymerase sigma factors"/>
    <property type="match status" value="1"/>
</dbReference>
<gene>
    <name evidence="7" type="ORF">SAMN04488522_1011483</name>
</gene>
<comment type="similarity">
    <text evidence="1">Belongs to the sigma-70 factor family. ECF subfamily.</text>
</comment>
<proteinExistence type="inferred from homology"/>
<reference evidence="8" key="1">
    <citation type="submission" date="2016-11" db="EMBL/GenBank/DDBJ databases">
        <authorList>
            <person name="Varghese N."/>
            <person name="Submissions S."/>
        </authorList>
    </citation>
    <scope>NUCLEOTIDE SEQUENCE [LARGE SCALE GENOMIC DNA]</scope>
    <source>
        <strain evidence="8">DSM 16990</strain>
    </source>
</reference>
<dbReference type="OrthoDB" id="1097528at2"/>
<dbReference type="InterPro" id="IPR039425">
    <property type="entry name" value="RNA_pol_sigma-70-like"/>
</dbReference>
<dbReference type="GO" id="GO:0016987">
    <property type="term" value="F:sigma factor activity"/>
    <property type="evidence" value="ECO:0007669"/>
    <property type="project" value="UniProtKB-KW"/>
</dbReference>
<keyword evidence="4" id="KW-0804">Transcription</keyword>
<dbReference type="STRING" id="288992.SAMN04488522_1011483"/>
<dbReference type="RefSeq" id="WP_073229246.1">
    <property type="nucleotide sequence ID" value="NZ_FQUQ01000001.1"/>
</dbReference>
<dbReference type="InterPro" id="IPR007627">
    <property type="entry name" value="RNA_pol_sigma70_r2"/>
</dbReference>
<dbReference type="NCBIfam" id="TIGR02985">
    <property type="entry name" value="Sig70_bacteroi1"/>
    <property type="match status" value="1"/>
</dbReference>
<evidence type="ECO:0000256" key="1">
    <source>
        <dbReference type="ARBA" id="ARBA00010641"/>
    </source>
</evidence>
<protein>
    <submittedName>
        <fullName evidence="7">RNA polymerase sigma-70 factor, ECF subfamily</fullName>
    </submittedName>
</protein>
<dbReference type="Gene3D" id="1.10.1740.10">
    <property type="match status" value="1"/>
</dbReference>
<dbReference type="PANTHER" id="PTHR43133:SF46">
    <property type="entry name" value="RNA POLYMERASE SIGMA-70 FACTOR ECF SUBFAMILY"/>
    <property type="match status" value="1"/>
</dbReference>
<dbReference type="PANTHER" id="PTHR43133">
    <property type="entry name" value="RNA POLYMERASE ECF-TYPE SIGMA FACTO"/>
    <property type="match status" value="1"/>
</dbReference>
<evidence type="ECO:0000259" key="5">
    <source>
        <dbReference type="Pfam" id="PF04542"/>
    </source>
</evidence>
<dbReference type="InterPro" id="IPR014284">
    <property type="entry name" value="RNA_pol_sigma-70_dom"/>
</dbReference>
<sequence>MGVYVNFSDQKLLGELRLGNRVAFTELFNRYWKKLLAISYTYTKDRSSSEEIVQEVFIGLWNRKNQLDIKSLEAYLATAVKFSVFKSIHQQKRREELAMLNYQTELVALDEEKIHAKFLQEYIDGIVEQLPEKCRLVFKYSRNDGLSIPEIAKEMDIAEKTVEAHLTKALKTLKKDLNNSGTFLIALSLLIK</sequence>
<dbReference type="Pfam" id="PF08281">
    <property type="entry name" value="Sigma70_r4_2"/>
    <property type="match status" value="1"/>
</dbReference>
<evidence type="ECO:0000256" key="2">
    <source>
        <dbReference type="ARBA" id="ARBA00023015"/>
    </source>
</evidence>
<keyword evidence="8" id="KW-1185">Reference proteome</keyword>
<feature type="domain" description="RNA polymerase sigma-70 region 2" evidence="5">
    <location>
        <begin position="27"/>
        <end position="93"/>
    </location>
</feature>
<dbReference type="Gene3D" id="1.10.10.10">
    <property type="entry name" value="Winged helix-like DNA-binding domain superfamily/Winged helix DNA-binding domain"/>
    <property type="match status" value="1"/>
</dbReference>
<dbReference type="SUPFAM" id="SSF88659">
    <property type="entry name" value="Sigma3 and sigma4 domains of RNA polymerase sigma factors"/>
    <property type="match status" value="1"/>
</dbReference>
<dbReference type="GO" id="GO:0003677">
    <property type="term" value="F:DNA binding"/>
    <property type="evidence" value="ECO:0007669"/>
    <property type="project" value="InterPro"/>
</dbReference>
<evidence type="ECO:0000313" key="8">
    <source>
        <dbReference type="Proteomes" id="UP000184287"/>
    </source>
</evidence>
<evidence type="ECO:0000256" key="4">
    <source>
        <dbReference type="ARBA" id="ARBA00023163"/>
    </source>
</evidence>
<dbReference type="InterPro" id="IPR014327">
    <property type="entry name" value="RNA_pol_sigma70_bacteroid"/>
</dbReference>
<dbReference type="NCBIfam" id="TIGR02937">
    <property type="entry name" value="sigma70-ECF"/>
    <property type="match status" value="1"/>
</dbReference>
<keyword evidence="3" id="KW-0731">Sigma factor</keyword>
<dbReference type="InterPro" id="IPR013325">
    <property type="entry name" value="RNA_pol_sigma_r2"/>
</dbReference>
<accession>A0A1M4X4E8</accession>
<evidence type="ECO:0000256" key="3">
    <source>
        <dbReference type="ARBA" id="ARBA00023082"/>
    </source>
</evidence>
<dbReference type="InterPro" id="IPR013324">
    <property type="entry name" value="RNA_pol_sigma_r3/r4-like"/>
</dbReference>
<dbReference type="InterPro" id="IPR013249">
    <property type="entry name" value="RNA_pol_sigma70_r4_t2"/>
</dbReference>
<name>A0A1M4X4E8_9SPHI</name>
<dbReference type="GO" id="GO:0006352">
    <property type="term" value="P:DNA-templated transcription initiation"/>
    <property type="evidence" value="ECO:0007669"/>
    <property type="project" value="InterPro"/>
</dbReference>
<evidence type="ECO:0000313" key="7">
    <source>
        <dbReference type="EMBL" id="SHE88072.1"/>
    </source>
</evidence>
<dbReference type="Pfam" id="PF04542">
    <property type="entry name" value="Sigma70_r2"/>
    <property type="match status" value="1"/>
</dbReference>
<evidence type="ECO:0000259" key="6">
    <source>
        <dbReference type="Pfam" id="PF08281"/>
    </source>
</evidence>
<dbReference type="AlphaFoldDB" id="A0A1M4X4E8"/>